<dbReference type="Pfam" id="PF05368">
    <property type="entry name" value="NmrA"/>
    <property type="match status" value="1"/>
</dbReference>
<proteinExistence type="predicted"/>
<dbReference type="SUPFAM" id="SSF51735">
    <property type="entry name" value="NAD(P)-binding Rossmann-fold domains"/>
    <property type="match status" value="1"/>
</dbReference>
<comment type="caution">
    <text evidence="4">The sequence shown here is derived from an EMBL/GenBank/DDBJ whole genome shotgun (WGS) entry which is preliminary data.</text>
</comment>
<protein>
    <recommendedName>
        <fullName evidence="3">NmrA-like domain-containing protein</fullName>
    </recommendedName>
</protein>
<dbReference type="Proteomes" id="UP000036893">
    <property type="component" value="Unassembled WGS sequence"/>
</dbReference>
<sequence>MTTTVAIAGLTGKFARCVASVLQTYPDVSIRGFCRSPEKLPECLISETNVEVIKGEFDDASAVLEFVRGADVVICCYFGSPEVMVRGQKLLVDACKQAGVSRYIASDFAVDYTKIPAGALFPKESARIIRDYLASKNVAGVHILTGGLMETFWSEFFGCWDRNTQSLSFWGTGEEKWDLTTYETAAAYTAAVALDKSAVGVLRFRGDRKNMLEIKEIFNEVYHAPVHLVALGSVKELYKEVQELFNNNPGDVMRWAPKCFAYWCIQPEAHLGDALDNDRYPNVQPTDLKRFFHSHRMEDLHRADQNWDIDLVQQGAK</sequence>
<dbReference type="GO" id="GO:0016491">
    <property type="term" value="F:oxidoreductase activity"/>
    <property type="evidence" value="ECO:0007669"/>
    <property type="project" value="UniProtKB-KW"/>
</dbReference>
<evidence type="ECO:0000256" key="2">
    <source>
        <dbReference type="ARBA" id="ARBA00023002"/>
    </source>
</evidence>
<dbReference type="EMBL" id="BBXM02000001">
    <property type="protein sequence ID" value="GIC84244.1"/>
    <property type="molecule type" value="Genomic_DNA"/>
</dbReference>
<dbReference type="PANTHER" id="PTHR47706">
    <property type="entry name" value="NMRA-LIKE FAMILY PROTEIN"/>
    <property type="match status" value="1"/>
</dbReference>
<keyword evidence="2" id="KW-0560">Oxidoreductase</keyword>
<accession>A0A8E0QIY5</accession>
<dbReference type="InterPro" id="IPR008030">
    <property type="entry name" value="NmrA-like"/>
</dbReference>
<dbReference type="InterPro" id="IPR051609">
    <property type="entry name" value="NmrA/Isoflavone_reductase-like"/>
</dbReference>
<reference evidence="4" key="2">
    <citation type="submission" date="2021-01" db="EMBL/GenBank/DDBJ databases">
        <title>Pan-genome distribution and transcriptional activeness of fungal secondary metabolism genes in Aspergillus section Fumigati.</title>
        <authorList>
            <person name="Takahashi H."/>
            <person name="Umemura M."/>
            <person name="Ninomiya A."/>
            <person name="Kusuya Y."/>
            <person name="Urayama S."/>
            <person name="Shimizu M."/>
            <person name="Watanabe A."/>
            <person name="Kamei K."/>
            <person name="Yaguchi T."/>
            <person name="Hagiwara D."/>
        </authorList>
    </citation>
    <scope>NUCLEOTIDE SEQUENCE</scope>
    <source>
        <strain evidence="4">IFM 46973</strain>
    </source>
</reference>
<evidence type="ECO:0000313" key="4">
    <source>
        <dbReference type="EMBL" id="GIC84244.1"/>
    </source>
</evidence>
<gene>
    <name evidence="4" type="ORF">Aud_000058</name>
</gene>
<dbReference type="InterPro" id="IPR036291">
    <property type="entry name" value="NAD(P)-bd_dom_sf"/>
</dbReference>
<dbReference type="Gene3D" id="3.40.50.720">
    <property type="entry name" value="NAD(P)-binding Rossmann-like Domain"/>
    <property type="match status" value="1"/>
</dbReference>
<reference evidence="4" key="1">
    <citation type="journal article" date="2015" name="Genome Announc.">
        <title>Draft Genome Sequence of the Pathogenic Filamentous Fungus Aspergillus udagawae Strain IFM 46973T.</title>
        <authorList>
            <person name="Kusuya Y."/>
            <person name="Takahashi-Nakaguchi A."/>
            <person name="Takahashi H."/>
            <person name="Yaguchi T."/>
        </authorList>
    </citation>
    <scope>NUCLEOTIDE SEQUENCE</scope>
    <source>
        <strain evidence="4">IFM 46973</strain>
    </source>
</reference>
<dbReference type="GeneID" id="66987534"/>
<evidence type="ECO:0000313" key="5">
    <source>
        <dbReference type="Proteomes" id="UP000036893"/>
    </source>
</evidence>
<evidence type="ECO:0000259" key="3">
    <source>
        <dbReference type="Pfam" id="PF05368"/>
    </source>
</evidence>
<feature type="domain" description="NmrA-like" evidence="3">
    <location>
        <begin position="1"/>
        <end position="231"/>
    </location>
</feature>
<dbReference type="PANTHER" id="PTHR47706:SF9">
    <property type="entry name" value="NMRA-LIKE DOMAIN-CONTAINING PROTEIN-RELATED"/>
    <property type="match status" value="1"/>
</dbReference>
<organism evidence="4 5">
    <name type="scientific">Aspergillus udagawae</name>
    <dbReference type="NCBI Taxonomy" id="91492"/>
    <lineage>
        <taxon>Eukaryota</taxon>
        <taxon>Fungi</taxon>
        <taxon>Dikarya</taxon>
        <taxon>Ascomycota</taxon>
        <taxon>Pezizomycotina</taxon>
        <taxon>Eurotiomycetes</taxon>
        <taxon>Eurotiomycetidae</taxon>
        <taxon>Eurotiales</taxon>
        <taxon>Aspergillaceae</taxon>
        <taxon>Aspergillus</taxon>
        <taxon>Aspergillus subgen. Fumigati</taxon>
    </lineage>
</organism>
<dbReference type="RefSeq" id="XP_043141510.1">
    <property type="nucleotide sequence ID" value="XM_043285575.1"/>
</dbReference>
<dbReference type="AlphaFoldDB" id="A0A8E0QIY5"/>
<evidence type="ECO:0000256" key="1">
    <source>
        <dbReference type="ARBA" id="ARBA00022857"/>
    </source>
</evidence>
<name>A0A8E0QIY5_9EURO</name>
<keyword evidence="1" id="KW-0521">NADP</keyword>